<sequence>MNPVAILLLGFIPGVGHYLIGRKARAVVYPVLIVGILALLFMAAIMAEAVDPLVVGIVIAFFIWVIQMIDLVVGLLRYSRTQGASSGYSMAQGFQAASHAGFESALGQGEIQPRFAEAGTQDFYNGQGLASQVKAQQTNERFYTILLSFVPGLGHLQLGLLQRGITFMVGFFGLFMMIVFVSMLSNQPGFLVFLGALPIIWVYSMFDAVRMVGRKQAGETLVDRSVLEDFESHRESGKRSRWVAILLSILPGAGHMYLGLQRRGFQLMAGFFIAFYLLDTLRLSLFLVFLPLIWCYSLFDALQHVSRSEERGNAAMEDRPIVEWLVNRQRWVGIGLLLLGGYYVFDQIGLDLIQRYYGDFQLTYEIKRYVQTGAVALAFVIGGVKLLLGGKRGEEAADRG</sequence>
<feature type="transmembrane region" description="Helical" evidence="1">
    <location>
        <begin position="27"/>
        <end position="47"/>
    </location>
</feature>
<keyword evidence="1" id="KW-0812">Transmembrane</keyword>
<feature type="transmembrane region" description="Helical" evidence="1">
    <location>
        <begin position="242"/>
        <end position="260"/>
    </location>
</feature>
<feature type="transmembrane region" description="Helical" evidence="1">
    <location>
        <begin position="369"/>
        <end position="388"/>
    </location>
</feature>
<dbReference type="RefSeq" id="WP_006040015.1">
    <property type="nucleotide sequence ID" value="NZ_AEDD01000012.1"/>
</dbReference>
<feature type="transmembrane region" description="Helical" evidence="1">
    <location>
        <begin position="53"/>
        <end position="76"/>
    </location>
</feature>
<feature type="transmembrane region" description="Helical" evidence="1">
    <location>
        <begin position="165"/>
        <end position="184"/>
    </location>
</feature>
<dbReference type="AlphaFoldDB" id="E0IEE1"/>
<keyword evidence="3" id="KW-1185">Reference proteome</keyword>
<gene>
    <name evidence="2" type="ORF">PaecuDRAFT_4032</name>
</gene>
<reference evidence="2 3" key="1">
    <citation type="submission" date="2010-07" db="EMBL/GenBank/DDBJ databases">
        <title>The draft genome of Paenibacillus curdlanolyticus YK9.</title>
        <authorList>
            <consortium name="US DOE Joint Genome Institute (JGI-PGF)"/>
            <person name="Lucas S."/>
            <person name="Copeland A."/>
            <person name="Lapidus A."/>
            <person name="Cheng J.-F."/>
            <person name="Bruce D."/>
            <person name="Goodwin L."/>
            <person name="Pitluck S."/>
            <person name="Land M.L."/>
            <person name="Hauser L."/>
            <person name="Chang Y.-J."/>
            <person name="Jeffries C."/>
            <person name="Anderson I.J."/>
            <person name="Johnson E."/>
            <person name="Loganathan U."/>
            <person name="Mulhopadhyay B."/>
            <person name="Kyrpides N."/>
            <person name="Woyke T.J."/>
        </authorList>
    </citation>
    <scope>NUCLEOTIDE SEQUENCE [LARGE SCALE GENOMIC DNA]</scope>
    <source>
        <strain evidence="2 3">YK9</strain>
    </source>
</reference>
<feature type="transmembrane region" description="Helical" evidence="1">
    <location>
        <begin position="280"/>
        <end position="299"/>
    </location>
</feature>
<feature type="transmembrane region" description="Helical" evidence="1">
    <location>
        <begin position="331"/>
        <end position="349"/>
    </location>
</feature>
<keyword evidence="1" id="KW-0472">Membrane</keyword>
<dbReference type="EMBL" id="AEDD01000012">
    <property type="protein sequence ID" value="EFM09029.1"/>
    <property type="molecule type" value="Genomic_DNA"/>
</dbReference>
<evidence type="ECO:0008006" key="4">
    <source>
        <dbReference type="Google" id="ProtNLM"/>
    </source>
</evidence>
<evidence type="ECO:0000313" key="3">
    <source>
        <dbReference type="Proteomes" id="UP000005387"/>
    </source>
</evidence>
<protein>
    <recommendedName>
        <fullName evidence="4">Multi-TM2 domain protein</fullName>
    </recommendedName>
</protein>
<accession>E0IEE1</accession>
<evidence type="ECO:0000313" key="2">
    <source>
        <dbReference type="EMBL" id="EFM09029.1"/>
    </source>
</evidence>
<evidence type="ECO:0000256" key="1">
    <source>
        <dbReference type="SAM" id="Phobius"/>
    </source>
</evidence>
<feature type="transmembrane region" description="Helical" evidence="1">
    <location>
        <begin position="190"/>
        <end position="206"/>
    </location>
</feature>
<dbReference type="STRING" id="717606.PaecuDRAFT_4032"/>
<dbReference type="eggNOG" id="ENOG50331RK">
    <property type="taxonomic scope" value="Bacteria"/>
</dbReference>
<dbReference type="Proteomes" id="UP000005387">
    <property type="component" value="Unassembled WGS sequence"/>
</dbReference>
<organism evidence="2 3">
    <name type="scientific">Paenibacillus curdlanolyticus YK9</name>
    <dbReference type="NCBI Taxonomy" id="717606"/>
    <lineage>
        <taxon>Bacteria</taxon>
        <taxon>Bacillati</taxon>
        <taxon>Bacillota</taxon>
        <taxon>Bacilli</taxon>
        <taxon>Bacillales</taxon>
        <taxon>Paenibacillaceae</taxon>
        <taxon>Paenibacillus</taxon>
    </lineage>
</organism>
<name>E0IEE1_9BACL</name>
<proteinExistence type="predicted"/>
<keyword evidence="1" id="KW-1133">Transmembrane helix</keyword>